<gene>
    <name evidence="6 7" type="primary">rsmG</name>
    <name evidence="7" type="ORF">HGG69_01300</name>
</gene>
<dbReference type="Gene3D" id="3.40.50.150">
    <property type="entry name" value="Vaccinia Virus protein VP39"/>
    <property type="match status" value="1"/>
</dbReference>
<dbReference type="InterPro" id="IPR029063">
    <property type="entry name" value="SAM-dependent_MTases_sf"/>
</dbReference>
<feature type="binding site" evidence="6">
    <location>
        <begin position="131"/>
        <end position="132"/>
    </location>
    <ligand>
        <name>S-adenosyl-L-methionine</name>
        <dbReference type="ChEBI" id="CHEBI:59789"/>
    </ligand>
</feature>
<dbReference type="EMBL" id="CP051481">
    <property type="protein sequence ID" value="QJG66957.1"/>
    <property type="molecule type" value="Genomic_DNA"/>
</dbReference>
<evidence type="ECO:0000256" key="6">
    <source>
        <dbReference type="HAMAP-Rule" id="MF_00074"/>
    </source>
</evidence>
<evidence type="ECO:0000256" key="5">
    <source>
        <dbReference type="ARBA" id="ARBA00022691"/>
    </source>
</evidence>
<dbReference type="GO" id="GO:0070043">
    <property type="term" value="F:rRNA (guanine-N7-)-methyltransferase activity"/>
    <property type="evidence" value="ECO:0007669"/>
    <property type="project" value="UniProtKB-UniRule"/>
</dbReference>
<comment type="caution">
    <text evidence="6">Lacks conserved residue(s) required for the propagation of feature annotation.</text>
</comment>
<evidence type="ECO:0000256" key="1">
    <source>
        <dbReference type="ARBA" id="ARBA00022490"/>
    </source>
</evidence>
<dbReference type="EC" id="2.1.1.-" evidence="6"/>
<dbReference type="PANTHER" id="PTHR31760:SF0">
    <property type="entry name" value="S-ADENOSYL-L-METHIONINE-DEPENDENT METHYLTRANSFERASES SUPERFAMILY PROTEIN"/>
    <property type="match status" value="1"/>
</dbReference>
<feature type="binding site" evidence="6">
    <location>
        <position position="146"/>
    </location>
    <ligand>
        <name>S-adenosyl-L-methionine</name>
        <dbReference type="ChEBI" id="CHEBI:59789"/>
    </ligand>
</feature>
<protein>
    <recommendedName>
        <fullName evidence="6">Ribosomal RNA small subunit methyltransferase G</fullName>
        <ecNumber evidence="6">2.1.1.-</ecNumber>
    </recommendedName>
    <alternativeName>
        <fullName evidence="6">16S rRNA 7-methylguanosine methyltransferase</fullName>
        <shortName evidence="6">16S rRNA m7G methyltransferase</shortName>
    </alternativeName>
</protein>
<comment type="function">
    <text evidence="6">Specifically methylates the N7 position of a guanine in 16S rRNA.</text>
</comment>
<dbReference type="NCBIfam" id="TIGR00138">
    <property type="entry name" value="rsmG_gidB"/>
    <property type="match status" value="1"/>
</dbReference>
<dbReference type="RefSeq" id="WP_169605008.1">
    <property type="nucleotide sequence ID" value="NZ_CP051481.1"/>
</dbReference>
<organism evidence="7 8">
    <name type="scientific">Mycoplasma phocoenae</name>
    <dbReference type="NCBI Taxonomy" id="754517"/>
    <lineage>
        <taxon>Bacteria</taxon>
        <taxon>Bacillati</taxon>
        <taxon>Mycoplasmatota</taxon>
        <taxon>Mollicutes</taxon>
        <taxon>Mycoplasmataceae</taxon>
        <taxon>Mycoplasma</taxon>
    </lineage>
</organism>
<keyword evidence="5 6" id="KW-0949">S-adenosyl-L-methionine</keyword>
<comment type="subcellular location">
    <subcellularLocation>
        <location evidence="6">Cytoplasm</location>
    </subcellularLocation>
</comment>
<proteinExistence type="inferred from homology"/>
<evidence type="ECO:0000313" key="7">
    <source>
        <dbReference type="EMBL" id="QJG66957.1"/>
    </source>
</evidence>
<reference evidence="7 8" key="1">
    <citation type="submission" date="2020-04" db="EMBL/GenBank/DDBJ databases">
        <title>Novel Mycoplasma species detected in Phocoena phocoena (harbor porpoise) from the USA.</title>
        <authorList>
            <person name="Volokhov D.V."/>
        </authorList>
    </citation>
    <scope>NUCLEOTIDE SEQUENCE [LARGE SCALE GENOMIC DNA]</scope>
    <source>
        <strain evidence="7 8">Phocoena C-264-GEN</strain>
    </source>
</reference>
<dbReference type="PANTHER" id="PTHR31760">
    <property type="entry name" value="S-ADENOSYL-L-METHIONINE-DEPENDENT METHYLTRANSFERASES SUPERFAMILY PROTEIN"/>
    <property type="match status" value="1"/>
</dbReference>
<accession>A0A858U680</accession>
<sequence length="233" mass="26517">MLTKTKISQILNNYSINISEEKLNKLVKYYELIETKNKVMNLTGFKEEELVIQGLVESILCLNKSFNLTEKEKYKLVDIGAGAGFPSVPYFIVNQEKIELTIIEPLKKRCVFLQEVSDALNLNISIINERAENIKSIEVFDLITARAVTHLKNLIEITCQLGKINSQQVFIKGDNADKEIKESQKIINVLNVKVKSTKFNTQGIRNNTLVSIIKNKSAPKLYPRAWSKIISDK</sequence>
<name>A0A858U680_9MOLU</name>
<dbReference type="PIRSF" id="PIRSF003078">
    <property type="entry name" value="GidB"/>
    <property type="match status" value="1"/>
</dbReference>
<dbReference type="AlphaFoldDB" id="A0A858U680"/>
<evidence type="ECO:0000313" key="8">
    <source>
        <dbReference type="Proteomes" id="UP000501060"/>
    </source>
</evidence>
<dbReference type="Proteomes" id="UP000501060">
    <property type="component" value="Chromosome"/>
</dbReference>
<keyword evidence="4 6" id="KW-0808">Transferase</keyword>
<evidence type="ECO:0000256" key="4">
    <source>
        <dbReference type="ARBA" id="ARBA00022679"/>
    </source>
</evidence>
<keyword evidence="3 6" id="KW-0489">Methyltransferase</keyword>
<comment type="similarity">
    <text evidence="6">Belongs to the methyltransferase superfamily. RNA methyltransferase RsmG family.</text>
</comment>
<dbReference type="KEGG" id="mphe:HGG69_01300"/>
<dbReference type="Pfam" id="PF02527">
    <property type="entry name" value="GidB"/>
    <property type="match status" value="1"/>
</dbReference>
<dbReference type="SUPFAM" id="SSF53335">
    <property type="entry name" value="S-adenosyl-L-methionine-dependent methyltransferases"/>
    <property type="match status" value="1"/>
</dbReference>
<evidence type="ECO:0000256" key="3">
    <source>
        <dbReference type="ARBA" id="ARBA00022603"/>
    </source>
</evidence>
<dbReference type="HAMAP" id="MF_00074">
    <property type="entry name" value="16SrRNA_methyltr_G"/>
    <property type="match status" value="1"/>
</dbReference>
<keyword evidence="1 6" id="KW-0963">Cytoplasm</keyword>
<evidence type="ECO:0000256" key="2">
    <source>
        <dbReference type="ARBA" id="ARBA00022552"/>
    </source>
</evidence>
<feature type="binding site" evidence="6">
    <location>
        <position position="80"/>
    </location>
    <ligand>
        <name>S-adenosyl-L-methionine</name>
        <dbReference type="ChEBI" id="CHEBI:59789"/>
    </ligand>
</feature>
<dbReference type="GO" id="GO:0005829">
    <property type="term" value="C:cytosol"/>
    <property type="evidence" value="ECO:0007669"/>
    <property type="project" value="TreeGrafter"/>
</dbReference>
<keyword evidence="2 6" id="KW-0698">rRNA processing</keyword>
<keyword evidence="8" id="KW-1185">Reference proteome</keyword>
<feature type="binding site" evidence="6">
    <location>
        <position position="85"/>
    </location>
    <ligand>
        <name>S-adenosyl-L-methionine</name>
        <dbReference type="ChEBI" id="CHEBI:59789"/>
    </ligand>
</feature>
<dbReference type="InterPro" id="IPR003682">
    <property type="entry name" value="rRNA_ssu_MeTfrase_G"/>
</dbReference>